<evidence type="ECO:0008006" key="4">
    <source>
        <dbReference type="Google" id="ProtNLM"/>
    </source>
</evidence>
<dbReference type="AlphaFoldDB" id="A0A378TY08"/>
<dbReference type="PROSITE" id="PS51257">
    <property type="entry name" value="PROKAR_LIPOPROTEIN"/>
    <property type="match status" value="1"/>
</dbReference>
<protein>
    <recommendedName>
        <fullName evidence="4">Lipoprotein</fullName>
    </recommendedName>
</protein>
<dbReference type="RefSeq" id="WP_074898185.1">
    <property type="nucleotide sequence ID" value="NZ_CP031252.1"/>
</dbReference>
<dbReference type="EMBL" id="UGQW01000002">
    <property type="protein sequence ID" value="STZ67807.1"/>
    <property type="molecule type" value="Genomic_DNA"/>
</dbReference>
<reference evidence="2 3" key="1">
    <citation type="submission" date="2018-06" db="EMBL/GenBank/DDBJ databases">
        <authorList>
            <consortium name="Pathogen Informatics"/>
            <person name="Doyle S."/>
        </authorList>
    </citation>
    <scope>NUCLEOTIDE SEQUENCE [LARGE SCALE GENOMIC DNA]</scope>
    <source>
        <strain evidence="2 3">NCTC10660</strain>
    </source>
</reference>
<feature type="signal peptide" evidence="1">
    <location>
        <begin position="1"/>
        <end position="27"/>
    </location>
</feature>
<name>A0A378TY08_NEIEL</name>
<accession>A0A378TY08</accession>
<sequence length="179" mass="19425">MQNKILSQITRTISRFLLVIGSIAALAACGNPQQSDLISIAGALKDAGFHPNLEAEYRQRISQAKNEEDVRGVLRDQLALTEKVAPKLKALKLKSDEGRSIQNKLAGGFEKMGNGLRTAINADFNSQSTMLSAQNDMRAGGQDILAGMQEFATVAKTHGLNLDETLFQDKIQGLKNSLK</sequence>
<evidence type="ECO:0000313" key="2">
    <source>
        <dbReference type="EMBL" id="STZ67807.1"/>
    </source>
</evidence>
<proteinExistence type="predicted"/>
<gene>
    <name evidence="2" type="ORF">NCTC10660_01296</name>
</gene>
<evidence type="ECO:0000256" key="1">
    <source>
        <dbReference type="SAM" id="SignalP"/>
    </source>
</evidence>
<evidence type="ECO:0000313" key="3">
    <source>
        <dbReference type="Proteomes" id="UP000254927"/>
    </source>
</evidence>
<dbReference type="GeneID" id="93352280"/>
<keyword evidence="1" id="KW-0732">Signal</keyword>
<organism evidence="2 3">
    <name type="scientific">Neisseria elongata</name>
    <dbReference type="NCBI Taxonomy" id="495"/>
    <lineage>
        <taxon>Bacteria</taxon>
        <taxon>Pseudomonadati</taxon>
        <taxon>Pseudomonadota</taxon>
        <taxon>Betaproteobacteria</taxon>
        <taxon>Neisseriales</taxon>
        <taxon>Neisseriaceae</taxon>
        <taxon>Neisseria</taxon>
    </lineage>
</organism>
<dbReference type="Proteomes" id="UP000254927">
    <property type="component" value="Unassembled WGS sequence"/>
</dbReference>
<feature type="chain" id="PRO_5017003623" description="Lipoprotein" evidence="1">
    <location>
        <begin position="28"/>
        <end position="179"/>
    </location>
</feature>